<dbReference type="InterPro" id="IPR047040">
    <property type="entry name" value="FlhF__GTPase_dom"/>
</dbReference>
<dbReference type="GO" id="GO:0044781">
    <property type="term" value="P:bacterial-type flagellum organization"/>
    <property type="evidence" value="ECO:0007669"/>
    <property type="project" value="UniProtKB-UniRule"/>
</dbReference>
<dbReference type="OrthoDB" id="9778554at2"/>
<dbReference type="InterPro" id="IPR000897">
    <property type="entry name" value="SRP54_GTPase_dom"/>
</dbReference>
<dbReference type="PATRIC" id="fig|471514.4.peg.3662"/>
<feature type="domain" description="SRP54-type proteins GTP-binding" evidence="15">
    <location>
        <begin position="158"/>
        <end position="348"/>
    </location>
</feature>
<dbReference type="STRING" id="471514.AN477_07100"/>
<comment type="similarity">
    <text evidence="2">Belongs to the GTP-binding SRP family.</text>
</comment>
<evidence type="ECO:0000256" key="2">
    <source>
        <dbReference type="ARBA" id="ARBA00008531"/>
    </source>
</evidence>
<evidence type="ECO:0000313" key="16">
    <source>
        <dbReference type="EMBL" id="KPV44389.1"/>
    </source>
</evidence>
<dbReference type="AlphaFoldDB" id="A0A0N8PPI1"/>
<dbReference type="CDD" id="cd17873">
    <property type="entry name" value="FlhF"/>
    <property type="match status" value="1"/>
</dbReference>
<evidence type="ECO:0000256" key="10">
    <source>
        <dbReference type="ARBA" id="ARBA00023136"/>
    </source>
</evidence>
<evidence type="ECO:0000313" key="17">
    <source>
        <dbReference type="Proteomes" id="UP000050482"/>
    </source>
</evidence>
<dbReference type="InterPro" id="IPR027417">
    <property type="entry name" value="P-loop_NTPase"/>
</dbReference>
<comment type="function">
    <text evidence="12">Necessary for flagellar biosynthesis. May be involved in translocation of the flagellum.</text>
</comment>
<dbReference type="RefSeq" id="WP_054968476.1">
    <property type="nucleotide sequence ID" value="NZ_LJCO01000033.1"/>
</dbReference>
<accession>A0A0N8PPI1</accession>
<evidence type="ECO:0000256" key="9">
    <source>
        <dbReference type="ARBA" id="ARBA00023134"/>
    </source>
</evidence>
<evidence type="ECO:0000259" key="15">
    <source>
        <dbReference type="SMART" id="SM00962"/>
    </source>
</evidence>
<dbReference type="NCBIfam" id="TIGR03499">
    <property type="entry name" value="FlhF"/>
    <property type="match status" value="1"/>
</dbReference>
<dbReference type="GO" id="GO:0015031">
    <property type="term" value="P:protein transport"/>
    <property type="evidence" value="ECO:0007669"/>
    <property type="project" value="UniProtKB-KW"/>
</dbReference>
<evidence type="ECO:0000256" key="12">
    <source>
        <dbReference type="ARBA" id="ARBA00025337"/>
    </source>
</evidence>
<name>A0A0N8PPI1_9BACL</name>
<keyword evidence="10" id="KW-0472">Membrane</keyword>
<dbReference type="EMBL" id="LJCO01000033">
    <property type="protein sequence ID" value="KPV44389.1"/>
    <property type="molecule type" value="Genomic_DNA"/>
</dbReference>
<evidence type="ECO:0000256" key="7">
    <source>
        <dbReference type="ARBA" id="ARBA00022795"/>
    </source>
</evidence>
<reference evidence="16 17" key="1">
    <citation type="submission" date="2015-09" db="EMBL/GenBank/DDBJ databases">
        <title>Draft genome sequence of Alicyclobacillus ferrooxydans DSM 22381.</title>
        <authorList>
            <person name="Hemp J."/>
        </authorList>
    </citation>
    <scope>NUCLEOTIDE SEQUENCE [LARGE SCALE GENOMIC DNA]</scope>
    <source>
        <strain evidence="16 17">TC-34</strain>
    </source>
</reference>
<keyword evidence="17" id="KW-1185">Reference proteome</keyword>
<evidence type="ECO:0000256" key="6">
    <source>
        <dbReference type="ARBA" id="ARBA00022741"/>
    </source>
</evidence>
<dbReference type="SMART" id="SM00382">
    <property type="entry name" value="AAA"/>
    <property type="match status" value="1"/>
</dbReference>
<keyword evidence="7" id="KW-1005">Bacterial flagellum biogenesis</keyword>
<dbReference type="GO" id="GO:0005525">
    <property type="term" value="F:GTP binding"/>
    <property type="evidence" value="ECO:0007669"/>
    <property type="project" value="UniProtKB-UniRule"/>
</dbReference>
<sequence length="351" mass="39963">MQVQTFVADNMPEAILQIRKHMGKDAVILNSRKVYQRRWWSLKKTVKYEVSACLAAEAPEVQSQLTSNSRPTDRDEIQTELKQIRSMLQTAIQTNDAMIVMLSDYLREQGLTRELAMALIQEISHDTNAREEVKESLQRRLVEQLHDFQHTAPIRPESRVIAFVGPTGVGKTTTIAKLAAAYVANGKKVGLITTDTYRIAAIEQLKTYAKILEIPVEVAYKPEELTKAMERLRHCDVILVDTSGRNFRLMSYVEETKAFLRELPVDETLLVLSLTMKPKDINYIVEMFMDLPADKFVFTKLDETDTYGSILNVLLTHKKPMSYITMGQSVPTDIEIPSLDRIVNMVLEGIQ</sequence>
<feature type="domain" description="AAA+ ATPase" evidence="14">
    <location>
        <begin position="157"/>
        <end position="303"/>
    </location>
</feature>
<evidence type="ECO:0000256" key="8">
    <source>
        <dbReference type="ARBA" id="ARBA00022927"/>
    </source>
</evidence>
<proteinExistence type="inferred from homology"/>
<protein>
    <recommendedName>
        <fullName evidence="3 13">Flagellar biosynthesis protein FlhF</fullName>
    </recommendedName>
</protein>
<keyword evidence="4" id="KW-0813">Transport</keyword>
<keyword evidence="11" id="KW-1006">Bacterial flagellum protein export</keyword>
<dbReference type="InterPro" id="IPR020006">
    <property type="entry name" value="FlhF"/>
</dbReference>
<evidence type="ECO:0000256" key="11">
    <source>
        <dbReference type="ARBA" id="ARBA00023225"/>
    </source>
</evidence>
<dbReference type="PANTHER" id="PTHR43134">
    <property type="entry name" value="SIGNAL RECOGNITION PARTICLE RECEPTOR SUBUNIT ALPHA"/>
    <property type="match status" value="1"/>
</dbReference>
<dbReference type="Proteomes" id="UP000050482">
    <property type="component" value="Unassembled WGS sequence"/>
</dbReference>
<dbReference type="GO" id="GO:0006614">
    <property type="term" value="P:SRP-dependent cotranslational protein targeting to membrane"/>
    <property type="evidence" value="ECO:0007669"/>
    <property type="project" value="UniProtKB-UniRule"/>
</dbReference>
<evidence type="ECO:0000256" key="4">
    <source>
        <dbReference type="ARBA" id="ARBA00022448"/>
    </source>
</evidence>
<dbReference type="Gene3D" id="3.40.50.300">
    <property type="entry name" value="P-loop containing nucleotide triphosphate hydrolases"/>
    <property type="match status" value="1"/>
</dbReference>
<evidence type="ECO:0000256" key="1">
    <source>
        <dbReference type="ARBA" id="ARBA00004413"/>
    </source>
</evidence>
<keyword evidence="8" id="KW-0653">Protein transport</keyword>
<dbReference type="Gene3D" id="1.20.120.1380">
    <property type="entry name" value="Flagellar FlhF biosynthesis protein, N domain"/>
    <property type="match status" value="1"/>
</dbReference>
<dbReference type="GO" id="GO:0005886">
    <property type="term" value="C:plasma membrane"/>
    <property type="evidence" value="ECO:0007669"/>
    <property type="project" value="UniProtKB-SubCell"/>
</dbReference>
<dbReference type="Pfam" id="PF00448">
    <property type="entry name" value="SRP54"/>
    <property type="match status" value="1"/>
</dbReference>
<comment type="subcellular location">
    <subcellularLocation>
        <location evidence="1">Cell membrane</location>
        <topology evidence="1">Peripheral membrane protein</topology>
        <orientation evidence="1">Cytoplasmic side</orientation>
    </subcellularLocation>
</comment>
<evidence type="ECO:0000256" key="3">
    <source>
        <dbReference type="ARBA" id="ARBA00014919"/>
    </source>
</evidence>
<evidence type="ECO:0000259" key="14">
    <source>
        <dbReference type="SMART" id="SM00382"/>
    </source>
</evidence>
<dbReference type="SUPFAM" id="SSF52540">
    <property type="entry name" value="P-loop containing nucleoside triphosphate hydrolases"/>
    <property type="match status" value="1"/>
</dbReference>
<keyword evidence="6" id="KW-0547">Nucleotide-binding</keyword>
<organism evidence="16 17">
    <name type="scientific">Alicyclobacillus ferrooxydans</name>
    <dbReference type="NCBI Taxonomy" id="471514"/>
    <lineage>
        <taxon>Bacteria</taxon>
        <taxon>Bacillati</taxon>
        <taxon>Bacillota</taxon>
        <taxon>Bacilli</taxon>
        <taxon>Bacillales</taxon>
        <taxon>Alicyclobacillaceae</taxon>
        <taxon>Alicyclobacillus</taxon>
    </lineage>
</organism>
<gene>
    <name evidence="16" type="ORF">AN477_07100</name>
</gene>
<comment type="caution">
    <text evidence="16">The sequence shown here is derived from an EMBL/GenBank/DDBJ whole genome shotgun (WGS) entry which is preliminary data.</text>
</comment>
<evidence type="ECO:0000256" key="5">
    <source>
        <dbReference type="ARBA" id="ARBA00022475"/>
    </source>
</evidence>
<dbReference type="SMART" id="SM00962">
    <property type="entry name" value="SRP54"/>
    <property type="match status" value="1"/>
</dbReference>
<dbReference type="PANTHER" id="PTHR43134:SF3">
    <property type="entry name" value="FLAGELLAR BIOSYNTHESIS PROTEIN FLHF"/>
    <property type="match status" value="1"/>
</dbReference>
<dbReference type="GO" id="GO:0003924">
    <property type="term" value="F:GTPase activity"/>
    <property type="evidence" value="ECO:0007669"/>
    <property type="project" value="UniProtKB-UniRule"/>
</dbReference>
<dbReference type="FunFam" id="3.40.50.300:FF:000695">
    <property type="entry name" value="Flagellar biosynthesis regulator FlhF"/>
    <property type="match status" value="1"/>
</dbReference>
<dbReference type="GO" id="GO:0005047">
    <property type="term" value="F:signal recognition particle binding"/>
    <property type="evidence" value="ECO:0007669"/>
    <property type="project" value="TreeGrafter"/>
</dbReference>
<dbReference type="InterPro" id="IPR003593">
    <property type="entry name" value="AAA+_ATPase"/>
</dbReference>
<keyword evidence="5" id="KW-1003">Cell membrane</keyword>
<evidence type="ECO:0000256" key="13">
    <source>
        <dbReference type="NCBIfam" id="TIGR03499"/>
    </source>
</evidence>
<keyword evidence="9" id="KW-0342">GTP-binding</keyword>